<protein>
    <submittedName>
        <fullName evidence="2">DivIVA domain-containing protein</fullName>
    </submittedName>
</protein>
<reference evidence="2 3" key="1">
    <citation type="submission" date="2021-03" db="EMBL/GenBank/DDBJ databases">
        <title>Sequencing the genomes of 1000 actinobacteria strains.</title>
        <authorList>
            <person name="Klenk H.-P."/>
        </authorList>
    </citation>
    <scope>NUCLEOTIDE SEQUENCE [LARGE SCALE GENOMIC DNA]</scope>
    <source>
        <strain evidence="2 3">DSM 18824</strain>
    </source>
</reference>
<gene>
    <name evidence="2" type="ORF">JOF29_000097</name>
</gene>
<name>A0ABS4UBQ1_9ACTN</name>
<evidence type="ECO:0000313" key="2">
    <source>
        <dbReference type="EMBL" id="MBP2349014.1"/>
    </source>
</evidence>
<dbReference type="Pfam" id="PF05103">
    <property type="entry name" value="DivIVA"/>
    <property type="match status" value="1"/>
</dbReference>
<dbReference type="EMBL" id="JAGINT010000001">
    <property type="protein sequence ID" value="MBP2349014.1"/>
    <property type="molecule type" value="Genomic_DNA"/>
</dbReference>
<feature type="coiled-coil region" evidence="1">
    <location>
        <begin position="99"/>
        <end position="144"/>
    </location>
</feature>
<evidence type="ECO:0000313" key="3">
    <source>
        <dbReference type="Proteomes" id="UP000755585"/>
    </source>
</evidence>
<comment type="caution">
    <text evidence="2">The sequence shown here is derived from an EMBL/GenBank/DDBJ whole genome shotgun (WGS) entry which is preliminary data.</text>
</comment>
<dbReference type="RefSeq" id="WP_209692245.1">
    <property type="nucleotide sequence ID" value="NZ_BAAAVU010000028.1"/>
</dbReference>
<proteinExistence type="predicted"/>
<sequence>MPVLPEEITATTLRRQWRGYRRGQVETLLGRVGADYAGALDRLALVAEDGDRARKGQERLQRSLDALTDTTHEDDTRARATADADAIQARADRAAELIITQAEAAAAACDRQAQALRESAQADADAARQRLEEADRRARQLEDAARDRCDAVRTETETRLEQLQTAERHFADRIRQVENTLGALRSQVGLLDHVQHAEQALAALRTDTHTIPWSTGAGAPTNGHHT</sequence>
<accession>A0ABS4UBQ1</accession>
<evidence type="ECO:0000256" key="1">
    <source>
        <dbReference type="SAM" id="Coils"/>
    </source>
</evidence>
<organism evidence="2 3">
    <name type="scientific">Kribbella aluminosa</name>
    <dbReference type="NCBI Taxonomy" id="416017"/>
    <lineage>
        <taxon>Bacteria</taxon>
        <taxon>Bacillati</taxon>
        <taxon>Actinomycetota</taxon>
        <taxon>Actinomycetes</taxon>
        <taxon>Propionibacteriales</taxon>
        <taxon>Kribbellaceae</taxon>
        <taxon>Kribbella</taxon>
    </lineage>
</organism>
<dbReference type="InterPro" id="IPR007793">
    <property type="entry name" value="DivIVA_fam"/>
</dbReference>
<keyword evidence="3" id="KW-1185">Reference proteome</keyword>
<keyword evidence="1" id="KW-0175">Coiled coil</keyword>
<dbReference type="Proteomes" id="UP000755585">
    <property type="component" value="Unassembled WGS sequence"/>
</dbReference>